<dbReference type="Pfam" id="PF01593">
    <property type="entry name" value="Amino_oxidase"/>
    <property type="match status" value="1"/>
</dbReference>
<dbReference type="RefSeq" id="WP_125419711.1">
    <property type="nucleotide sequence ID" value="NZ_RWIT01000004.1"/>
</dbReference>
<evidence type="ECO:0000256" key="2">
    <source>
        <dbReference type="ARBA" id="ARBA00005833"/>
    </source>
</evidence>
<name>A0A428KR14_9BACT</name>
<keyword evidence="9" id="KW-1185">Reference proteome</keyword>
<reference evidence="8 9" key="1">
    <citation type="submission" date="2018-12" db="EMBL/GenBank/DDBJ databases">
        <authorList>
            <person name="Feng G."/>
            <person name="Zhu H."/>
        </authorList>
    </citation>
    <scope>NUCLEOTIDE SEQUENCE [LARGE SCALE GENOMIC DNA]</scope>
    <source>
        <strain evidence="8 9">KCTC 12533</strain>
    </source>
</reference>
<dbReference type="OrthoDB" id="56323at2"/>
<comment type="catalytic activity">
    <reaction evidence="6">
        <text>L-tryptophan + O2 = indole-3-acetamide + CO2 + H2O</text>
        <dbReference type="Rhea" id="RHEA:16165"/>
        <dbReference type="ChEBI" id="CHEBI:15377"/>
        <dbReference type="ChEBI" id="CHEBI:15379"/>
        <dbReference type="ChEBI" id="CHEBI:16031"/>
        <dbReference type="ChEBI" id="CHEBI:16526"/>
        <dbReference type="ChEBI" id="CHEBI:57912"/>
        <dbReference type="EC" id="1.13.12.3"/>
    </reaction>
</comment>
<evidence type="ECO:0000313" key="9">
    <source>
        <dbReference type="Proteomes" id="UP000273500"/>
    </source>
</evidence>
<dbReference type="EC" id="1.13.12.3" evidence="3"/>
<comment type="similarity">
    <text evidence="2">Belongs to the tryptophan 2-monooxygenase family.</text>
</comment>
<organism evidence="8 9">
    <name type="scientific">Hymenobacter rigui</name>
    <dbReference type="NCBI Taxonomy" id="334424"/>
    <lineage>
        <taxon>Bacteria</taxon>
        <taxon>Pseudomonadati</taxon>
        <taxon>Bacteroidota</taxon>
        <taxon>Cytophagia</taxon>
        <taxon>Cytophagales</taxon>
        <taxon>Hymenobacteraceae</taxon>
        <taxon>Hymenobacter</taxon>
    </lineage>
</organism>
<dbReference type="InterPro" id="IPR050281">
    <property type="entry name" value="Flavin_monoamine_oxidase"/>
</dbReference>
<dbReference type="GO" id="GO:0009851">
    <property type="term" value="P:auxin biosynthetic process"/>
    <property type="evidence" value="ECO:0007669"/>
    <property type="project" value="UniProtKB-KW"/>
</dbReference>
<accession>A0A428KR14</accession>
<dbReference type="PANTHER" id="PTHR10742">
    <property type="entry name" value="FLAVIN MONOAMINE OXIDASE"/>
    <property type="match status" value="1"/>
</dbReference>
<evidence type="ECO:0000256" key="3">
    <source>
        <dbReference type="ARBA" id="ARBA00012535"/>
    </source>
</evidence>
<dbReference type="EMBL" id="RWIT01000004">
    <property type="protein sequence ID" value="RSK48924.1"/>
    <property type="molecule type" value="Genomic_DNA"/>
</dbReference>
<dbReference type="SUPFAM" id="SSF54373">
    <property type="entry name" value="FAD-linked reductases, C-terminal domain"/>
    <property type="match status" value="1"/>
</dbReference>
<dbReference type="InterPro" id="IPR036188">
    <property type="entry name" value="FAD/NAD-bd_sf"/>
</dbReference>
<comment type="pathway">
    <text evidence="1">Plant hormone metabolism; auxin biosynthesis.</text>
</comment>
<dbReference type="InterPro" id="IPR002937">
    <property type="entry name" value="Amino_oxidase"/>
</dbReference>
<dbReference type="AlphaFoldDB" id="A0A428KR14"/>
<dbReference type="Proteomes" id="UP000273500">
    <property type="component" value="Unassembled WGS sequence"/>
</dbReference>
<dbReference type="GO" id="GO:0050361">
    <property type="term" value="F:tryptophan 2-monooxygenase activity"/>
    <property type="evidence" value="ECO:0007669"/>
    <property type="project" value="UniProtKB-EC"/>
</dbReference>
<feature type="domain" description="Amine oxidase" evidence="7">
    <location>
        <begin position="14"/>
        <end position="432"/>
    </location>
</feature>
<evidence type="ECO:0000256" key="5">
    <source>
        <dbReference type="ARBA" id="ARBA00023070"/>
    </source>
</evidence>
<dbReference type="Gene3D" id="3.50.50.60">
    <property type="entry name" value="FAD/NAD(P)-binding domain"/>
    <property type="match status" value="1"/>
</dbReference>
<evidence type="ECO:0000256" key="6">
    <source>
        <dbReference type="ARBA" id="ARBA00047321"/>
    </source>
</evidence>
<evidence type="ECO:0000256" key="1">
    <source>
        <dbReference type="ARBA" id="ARBA00004814"/>
    </source>
</evidence>
<sequence length="437" mass="46984">MSDIDVLIIGAGAAGLLAARNLAQAGRRVLVLEARPYAGGRIQTLTAEAGFSAPTEAGAEFLHGDVPLTRELLTAYDIGWHDTAGTTYEVTAGQAAVAESFLDDMPLLLERLQQLSHDLPLADFLVQYFPGDEYQLLREQVTRFAEGYDAADARRASSFALRDEWSGNGAEDSPRPLGGYAGLIQGLTQELQAAGAQLKLGAQVTRIEWQPGQVTVRCQDRQVFHASQLLLTVPLGVWQAPAGQPGHFFLEPELPEHRTAAQQLGFGPVIKYLLEFDAPIWEQPSADIKQALPDMGFLFSDAAVPTWWSQQPGSRPLLTGWVAGSAAAHRQHLSLSELLTEALDSLAYLLQSTPAHLRQHLKAHRILNWATDPVALGAYSYPTINAAAFRATLSAPVADTLFVAGEGVYNGLYSGTVEAALVTGATAAQQMLQLSAP</sequence>
<protein>
    <recommendedName>
        <fullName evidence="4">Tryptophan 2-monooxygenase</fullName>
        <ecNumber evidence="3">1.13.12.3</ecNumber>
    </recommendedName>
</protein>
<evidence type="ECO:0000259" key="7">
    <source>
        <dbReference type="Pfam" id="PF01593"/>
    </source>
</evidence>
<keyword evidence="5" id="KW-0073">Auxin biosynthesis</keyword>
<dbReference type="PANTHER" id="PTHR10742:SF410">
    <property type="entry name" value="LYSINE-SPECIFIC HISTONE DEMETHYLASE 2"/>
    <property type="match status" value="1"/>
</dbReference>
<dbReference type="SUPFAM" id="SSF51905">
    <property type="entry name" value="FAD/NAD(P)-binding domain"/>
    <property type="match status" value="1"/>
</dbReference>
<evidence type="ECO:0000256" key="4">
    <source>
        <dbReference type="ARBA" id="ARBA00017871"/>
    </source>
</evidence>
<dbReference type="PRINTS" id="PR00411">
    <property type="entry name" value="PNDRDTASEI"/>
</dbReference>
<gene>
    <name evidence="8" type="ORF">EI291_10210</name>
</gene>
<proteinExistence type="inferred from homology"/>
<evidence type="ECO:0000313" key="8">
    <source>
        <dbReference type="EMBL" id="RSK48924.1"/>
    </source>
</evidence>
<comment type="caution">
    <text evidence="8">The sequence shown here is derived from an EMBL/GenBank/DDBJ whole genome shotgun (WGS) entry which is preliminary data.</text>
</comment>